<sequence>MVQVLLIGGDHDGKIEEHEYKRDGVIIHYNPIVLSSHSPETEMRSPYRYTMDAMIIDGQYYAYASCKSIDVSEIEPLIKTSYLKPM</sequence>
<organism evidence="1 2">
    <name type="scientific">Klebsiella pneumoniae</name>
    <dbReference type="NCBI Taxonomy" id="573"/>
    <lineage>
        <taxon>Bacteria</taxon>
        <taxon>Pseudomonadati</taxon>
        <taxon>Pseudomonadota</taxon>
        <taxon>Gammaproteobacteria</taxon>
        <taxon>Enterobacterales</taxon>
        <taxon>Enterobacteriaceae</taxon>
        <taxon>Klebsiella/Raoultella group</taxon>
        <taxon>Klebsiella</taxon>
        <taxon>Klebsiella pneumoniae complex</taxon>
    </lineage>
</organism>
<evidence type="ECO:0000313" key="2">
    <source>
        <dbReference type="Proteomes" id="UP000258673"/>
    </source>
</evidence>
<dbReference type="EMBL" id="UKUT01000015">
    <property type="protein sequence ID" value="SYH36694.1"/>
    <property type="molecule type" value="Genomic_DNA"/>
</dbReference>
<evidence type="ECO:0000313" key="1">
    <source>
        <dbReference type="EMBL" id="SYH36694.1"/>
    </source>
</evidence>
<proteinExistence type="predicted"/>
<dbReference type="AlphaFoldDB" id="A0A9Q8FKW8"/>
<comment type="caution">
    <text evidence="1">The sequence shown here is derived from an EMBL/GenBank/DDBJ whole genome shotgun (WGS) entry which is preliminary data.</text>
</comment>
<gene>
    <name evidence="1" type="ORF">SAMEA3515122_04760</name>
</gene>
<protein>
    <submittedName>
        <fullName evidence="1">Uncharacterized protein</fullName>
    </submittedName>
</protein>
<accession>A0A9Q8FKW8</accession>
<name>A0A9Q8FKW8_KLEPN</name>
<dbReference type="Proteomes" id="UP000258673">
    <property type="component" value="Unassembled WGS sequence"/>
</dbReference>
<reference evidence="1 2" key="1">
    <citation type="submission" date="2018-08" db="EMBL/GenBank/DDBJ databases">
        <authorList>
            <consortium name="Pathogen Informatics"/>
        </authorList>
    </citation>
    <scope>NUCLEOTIDE SEQUENCE [LARGE SCALE GENOMIC DNA]</scope>
    <source>
        <strain evidence="1 2">EuSCAPE_IT093</strain>
    </source>
</reference>